<reference evidence="1" key="1">
    <citation type="journal article" date="2023" name="Mol. Phylogenet. Evol.">
        <title>Genome-scale phylogeny and comparative genomics of the fungal order Sordariales.</title>
        <authorList>
            <person name="Hensen N."/>
            <person name="Bonometti L."/>
            <person name="Westerberg I."/>
            <person name="Brannstrom I.O."/>
            <person name="Guillou S."/>
            <person name="Cros-Aarteil S."/>
            <person name="Calhoun S."/>
            <person name="Haridas S."/>
            <person name="Kuo A."/>
            <person name="Mondo S."/>
            <person name="Pangilinan J."/>
            <person name="Riley R."/>
            <person name="LaButti K."/>
            <person name="Andreopoulos B."/>
            <person name="Lipzen A."/>
            <person name="Chen C."/>
            <person name="Yan M."/>
            <person name="Daum C."/>
            <person name="Ng V."/>
            <person name="Clum A."/>
            <person name="Steindorff A."/>
            <person name="Ohm R.A."/>
            <person name="Martin F."/>
            <person name="Silar P."/>
            <person name="Natvig D.O."/>
            <person name="Lalanne C."/>
            <person name="Gautier V."/>
            <person name="Ament-Velasquez S.L."/>
            <person name="Kruys A."/>
            <person name="Hutchinson M.I."/>
            <person name="Powell A.J."/>
            <person name="Barry K."/>
            <person name="Miller A.N."/>
            <person name="Grigoriev I.V."/>
            <person name="Debuchy R."/>
            <person name="Gladieux P."/>
            <person name="Hiltunen Thoren M."/>
            <person name="Johannesson H."/>
        </authorList>
    </citation>
    <scope>NUCLEOTIDE SEQUENCE</scope>
    <source>
        <strain evidence="1">CBS 315.58</strain>
    </source>
</reference>
<evidence type="ECO:0000313" key="1">
    <source>
        <dbReference type="EMBL" id="KAK4201656.1"/>
    </source>
</evidence>
<dbReference type="InterPro" id="IPR016181">
    <property type="entry name" value="Acyl_CoA_acyltransferase"/>
</dbReference>
<evidence type="ECO:0008006" key="3">
    <source>
        <dbReference type="Google" id="ProtNLM"/>
    </source>
</evidence>
<evidence type="ECO:0000313" key="2">
    <source>
        <dbReference type="Proteomes" id="UP001303160"/>
    </source>
</evidence>
<dbReference type="SUPFAM" id="SSF55729">
    <property type="entry name" value="Acyl-CoA N-acyltransferases (Nat)"/>
    <property type="match status" value="1"/>
</dbReference>
<organism evidence="1 2">
    <name type="scientific">Triangularia verruculosa</name>
    <dbReference type="NCBI Taxonomy" id="2587418"/>
    <lineage>
        <taxon>Eukaryota</taxon>
        <taxon>Fungi</taxon>
        <taxon>Dikarya</taxon>
        <taxon>Ascomycota</taxon>
        <taxon>Pezizomycotina</taxon>
        <taxon>Sordariomycetes</taxon>
        <taxon>Sordariomycetidae</taxon>
        <taxon>Sordariales</taxon>
        <taxon>Podosporaceae</taxon>
        <taxon>Triangularia</taxon>
    </lineage>
</organism>
<proteinExistence type="predicted"/>
<keyword evidence="2" id="KW-1185">Reference proteome</keyword>
<protein>
    <recommendedName>
        <fullName evidence="3">N-acetyltransferase domain-containing protein</fullName>
    </recommendedName>
</protein>
<reference evidence="1" key="2">
    <citation type="submission" date="2023-05" db="EMBL/GenBank/DDBJ databases">
        <authorList>
            <consortium name="Lawrence Berkeley National Laboratory"/>
            <person name="Steindorff A."/>
            <person name="Hensen N."/>
            <person name="Bonometti L."/>
            <person name="Westerberg I."/>
            <person name="Brannstrom I.O."/>
            <person name="Guillou S."/>
            <person name="Cros-Aarteil S."/>
            <person name="Calhoun S."/>
            <person name="Haridas S."/>
            <person name="Kuo A."/>
            <person name="Mondo S."/>
            <person name="Pangilinan J."/>
            <person name="Riley R."/>
            <person name="Labutti K."/>
            <person name="Andreopoulos B."/>
            <person name="Lipzen A."/>
            <person name="Chen C."/>
            <person name="Yanf M."/>
            <person name="Daum C."/>
            <person name="Ng V."/>
            <person name="Clum A."/>
            <person name="Ohm R."/>
            <person name="Martin F."/>
            <person name="Silar P."/>
            <person name="Natvig D."/>
            <person name="Lalanne C."/>
            <person name="Gautier V."/>
            <person name="Ament-Velasquez S.L."/>
            <person name="Kruys A."/>
            <person name="Hutchinson M.I."/>
            <person name="Powell A.J."/>
            <person name="Barry K."/>
            <person name="Miller A.N."/>
            <person name="Grigoriev I.V."/>
            <person name="Debuchy R."/>
            <person name="Gladieux P."/>
            <person name="Thoren M.H."/>
            <person name="Johannesson H."/>
        </authorList>
    </citation>
    <scope>NUCLEOTIDE SEQUENCE</scope>
    <source>
        <strain evidence="1">CBS 315.58</strain>
    </source>
</reference>
<sequence>MRNISYQGFFASFSLLPGSKRHGQFQPDGNGPPKIDDPVSMRDKDPVGVKIFDDTLHPEEAAAFKGRMVIDMIVTHPAYWRRGHATVITNWFLALAKQDDTGLGVAGAPMGKVFFEHAGFKELKTVEIPGYEAHPKPIYAWLGLLDQKSTEPATGTGTNDGI</sequence>
<comment type="caution">
    <text evidence="1">The sequence shown here is derived from an EMBL/GenBank/DDBJ whole genome shotgun (WGS) entry which is preliminary data.</text>
</comment>
<dbReference type="AlphaFoldDB" id="A0AAN6XJV6"/>
<gene>
    <name evidence="1" type="ORF">QBC40DRAFT_277677</name>
</gene>
<dbReference type="Gene3D" id="3.40.630.30">
    <property type="match status" value="1"/>
</dbReference>
<dbReference type="EMBL" id="MU863904">
    <property type="protein sequence ID" value="KAK4201656.1"/>
    <property type="molecule type" value="Genomic_DNA"/>
</dbReference>
<dbReference type="Proteomes" id="UP001303160">
    <property type="component" value="Unassembled WGS sequence"/>
</dbReference>
<accession>A0AAN6XJV6</accession>
<name>A0AAN6XJV6_9PEZI</name>